<comment type="subcellular location">
    <subcellularLocation>
        <location evidence="2">Cell membrane</location>
        <topology evidence="2">Multi-pass membrane protein</topology>
    </subcellularLocation>
</comment>
<keyword evidence="6" id="KW-0808">Transferase</keyword>
<evidence type="ECO:0000256" key="5">
    <source>
        <dbReference type="ARBA" id="ARBA00022553"/>
    </source>
</evidence>
<evidence type="ECO:0000256" key="12">
    <source>
        <dbReference type="ARBA" id="ARBA00023012"/>
    </source>
</evidence>
<dbReference type="Gene3D" id="1.10.287.130">
    <property type="match status" value="1"/>
</dbReference>
<dbReference type="PANTHER" id="PTHR45528:SF1">
    <property type="entry name" value="SENSOR HISTIDINE KINASE CPXA"/>
    <property type="match status" value="1"/>
</dbReference>
<dbReference type="PRINTS" id="PR00344">
    <property type="entry name" value="BCTRLSENSOR"/>
</dbReference>
<sequence>MNALLNGNERAKLGAFLIILFILQGFVFYTLNINTLGKINRRYINQNISIVGEISNYNETLGEKIIPLITGKKQGDYNKGKEIMDRYSYNTNLNYDFNPLFEDINNQWIISLILLITLSTIIILVGVFFITNPMFKQIKILTIRAENIVENKFYSNEKTYNYKGSLNKFIVKFQLMEDRIKNSISLLKDEKINLKNIINDISHQLKTPLMALAMYNDILKDHKEMDKEEIDDFINLSKEQLERMNWLVKTLLKYARLESNAVEYRKEIFSLKNTVEESINPLKIKAEEKNQVLTFICKKDIEYYHDRKWVGEAISNIVKNAIEHTKENGKIEVNLYETPLSITVSIKDNGEGIEKSELKKIFKRFYKGENSVNPTSIGIGLCLSKSIIQSHNGDINVESELGKGSTFYITFLKTVI</sequence>
<proteinExistence type="predicted"/>
<dbReference type="SMART" id="SM00388">
    <property type="entry name" value="HisKA"/>
    <property type="match status" value="1"/>
</dbReference>
<feature type="coiled-coil region" evidence="14">
    <location>
        <begin position="247"/>
        <end position="274"/>
    </location>
</feature>
<evidence type="ECO:0000256" key="6">
    <source>
        <dbReference type="ARBA" id="ARBA00022679"/>
    </source>
</evidence>
<feature type="domain" description="Histidine kinase" evidence="16">
    <location>
        <begin position="200"/>
        <end position="415"/>
    </location>
</feature>
<evidence type="ECO:0000256" key="10">
    <source>
        <dbReference type="ARBA" id="ARBA00022840"/>
    </source>
</evidence>
<dbReference type="InterPro" id="IPR003594">
    <property type="entry name" value="HATPase_dom"/>
</dbReference>
<evidence type="ECO:0000256" key="11">
    <source>
        <dbReference type="ARBA" id="ARBA00022989"/>
    </source>
</evidence>
<dbReference type="InterPro" id="IPR036890">
    <property type="entry name" value="HATPase_C_sf"/>
</dbReference>
<reference evidence="17 18" key="1">
    <citation type="submission" date="2019-10" db="EMBL/GenBank/DDBJ databases">
        <title>The Genome Sequence of Clostridium tarantellae Isolated from Fish Brain.</title>
        <authorList>
            <person name="Bano L."/>
            <person name="Kiel M."/>
            <person name="Sales G."/>
            <person name="Doxey A.C."/>
            <person name="Mansfield M.J."/>
            <person name="Schiavone M."/>
            <person name="Rossetto O."/>
            <person name="Pirazzini M."/>
            <person name="Dobrindt U."/>
            <person name="Montecucco C."/>
        </authorList>
    </citation>
    <scope>NUCLEOTIDE SEQUENCE [LARGE SCALE GENOMIC DNA]</scope>
    <source>
        <strain evidence="17 18">DSM 3997</strain>
    </source>
</reference>
<evidence type="ECO:0000256" key="15">
    <source>
        <dbReference type="SAM" id="Phobius"/>
    </source>
</evidence>
<gene>
    <name evidence="17" type="ORF">GBZ86_13760</name>
</gene>
<evidence type="ECO:0000256" key="14">
    <source>
        <dbReference type="SAM" id="Coils"/>
    </source>
</evidence>
<dbReference type="InterPro" id="IPR004358">
    <property type="entry name" value="Sig_transdc_His_kin-like_C"/>
</dbReference>
<dbReference type="GO" id="GO:0005524">
    <property type="term" value="F:ATP binding"/>
    <property type="evidence" value="ECO:0007669"/>
    <property type="project" value="UniProtKB-KW"/>
</dbReference>
<dbReference type="CDD" id="cd00075">
    <property type="entry name" value="HATPase"/>
    <property type="match status" value="1"/>
</dbReference>
<accession>A0A6I1MRJ1</accession>
<evidence type="ECO:0000259" key="16">
    <source>
        <dbReference type="PROSITE" id="PS50109"/>
    </source>
</evidence>
<dbReference type="PANTHER" id="PTHR45528">
    <property type="entry name" value="SENSOR HISTIDINE KINASE CPXA"/>
    <property type="match status" value="1"/>
</dbReference>
<evidence type="ECO:0000256" key="3">
    <source>
        <dbReference type="ARBA" id="ARBA00012438"/>
    </source>
</evidence>
<dbReference type="OrthoDB" id="9773956at2"/>
<dbReference type="InterPro" id="IPR050398">
    <property type="entry name" value="HssS/ArlS-like"/>
</dbReference>
<keyword evidence="11 15" id="KW-1133">Transmembrane helix</keyword>
<dbReference type="SUPFAM" id="SSF47384">
    <property type="entry name" value="Homodimeric domain of signal transducing histidine kinase"/>
    <property type="match status" value="1"/>
</dbReference>
<organism evidence="17 18">
    <name type="scientific">Clostridium tarantellae</name>
    <dbReference type="NCBI Taxonomy" id="39493"/>
    <lineage>
        <taxon>Bacteria</taxon>
        <taxon>Bacillati</taxon>
        <taxon>Bacillota</taxon>
        <taxon>Clostridia</taxon>
        <taxon>Eubacteriales</taxon>
        <taxon>Clostridiaceae</taxon>
        <taxon>Clostridium</taxon>
    </lineage>
</organism>
<evidence type="ECO:0000256" key="13">
    <source>
        <dbReference type="ARBA" id="ARBA00023136"/>
    </source>
</evidence>
<keyword evidence="7 15" id="KW-0812">Transmembrane</keyword>
<name>A0A6I1MRJ1_9CLOT</name>
<keyword evidence="18" id="KW-1185">Reference proteome</keyword>
<feature type="transmembrane region" description="Helical" evidence="15">
    <location>
        <begin position="108"/>
        <end position="130"/>
    </location>
</feature>
<evidence type="ECO:0000256" key="4">
    <source>
        <dbReference type="ARBA" id="ARBA00022475"/>
    </source>
</evidence>
<comment type="catalytic activity">
    <reaction evidence="1">
        <text>ATP + protein L-histidine = ADP + protein N-phospho-L-histidine.</text>
        <dbReference type="EC" id="2.7.13.3"/>
    </reaction>
</comment>
<feature type="transmembrane region" description="Helical" evidence="15">
    <location>
        <begin position="12"/>
        <end position="31"/>
    </location>
</feature>
<evidence type="ECO:0000256" key="1">
    <source>
        <dbReference type="ARBA" id="ARBA00000085"/>
    </source>
</evidence>
<comment type="caution">
    <text evidence="17">The sequence shown here is derived from an EMBL/GenBank/DDBJ whole genome shotgun (WGS) entry which is preliminary data.</text>
</comment>
<dbReference type="FunFam" id="3.30.565.10:FF:000006">
    <property type="entry name" value="Sensor histidine kinase WalK"/>
    <property type="match status" value="1"/>
</dbReference>
<dbReference type="CDD" id="cd00082">
    <property type="entry name" value="HisKA"/>
    <property type="match status" value="1"/>
</dbReference>
<evidence type="ECO:0000256" key="7">
    <source>
        <dbReference type="ARBA" id="ARBA00022692"/>
    </source>
</evidence>
<dbReference type="SUPFAM" id="SSF55874">
    <property type="entry name" value="ATPase domain of HSP90 chaperone/DNA topoisomerase II/histidine kinase"/>
    <property type="match status" value="1"/>
</dbReference>
<dbReference type="AlphaFoldDB" id="A0A6I1MRJ1"/>
<dbReference type="PROSITE" id="PS50109">
    <property type="entry name" value="HIS_KIN"/>
    <property type="match status" value="1"/>
</dbReference>
<evidence type="ECO:0000256" key="9">
    <source>
        <dbReference type="ARBA" id="ARBA00022777"/>
    </source>
</evidence>
<dbReference type="Pfam" id="PF02518">
    <property type="entry name" value="HATPase_c"/>
    <property type="match status" value="1"/>
</dbReference>
<keyword evidence="5" id="KW-0597">Phosphoprotein</keyword>
<dbReference type="InterPro" id="IPR003661">
    <property type="entry name" value="HisK_dim/P_dom"/>
</dbReference>
<dbReference type="SMART" id="SM00387">
    <property type="entry name" value="HATPase_c"/>
    <property type="match status" value="1"/>
</dbReference>
<protein>
    <recommendedName>
        <fullName evidence="3">histidine kinase</fullName>
        <ecNumber evidence="3">2.7.13.3</ecNumber>
    </recommendedName>
</protein>
<dbReference type="RefSeq" id="WP_152891586.1">
    <property type="nucleotide sequence ID" value="NZ_WHJC01000321.1"/>
</dbReference>
<keyword evidence="4" id="KW-1003">Cell membrane</keyword>
<evidence type="ECO:0000313" key="17">
    <source>
        <dbReference type="EMBL" id="MPQ44802.1"/>
    </source>
</evidence>
<keyword evidence="13 15" id="KW-0472">Membrane</keyword>
<keyword evidence="8" id="KW-0547">Nucleotide-binding</keyword>
<dbReference type="InterPro" id="IPR005467">
    <property type="entry name" value="His_kinase_dom"/>
</dbReference>
<keyword evidence="14" id="KW-0175">Coiled coil</keyword>
<keyword evidence="12" id="KW-0902">Two-component regulatory system</keyword>
<dbReference type="InterPro" id="IPR036097">
    <property type="entry name" value="HisK_dim/P_sf"/>
</dbReference>
<dbReference type="EMBL" id="WHJC01000321">
    <property type="protein sequence ID" value="MPQ44802.1"/>
    <property type="molecule type" value="Genomic_DNA"/>
</dbReference>
<dbReference type="GO" id="GO:0000155">
    <property type="term" value="F:phosphorelay sensor kinase activity"/>
    <property type="evidence" value="ECO:0007669"/>
    <property type="project" value="InterPro"/>
</dbReference>
<keyword evidence="9 17" id="KW-0418">Kinase</keyword>
<evidence type="ECO:0000313" key="18">
    <source>
        <dbReference type="Proteomes" id="UP000430345"/>
    </source>
</evidence>
<dbReference type="Pfam" id="PF00512">
    <property type="entry name" value="HisKA"/>
    <property type="match status" value="1"/>
</dbReference>
<evidence type="ECO:0000256" key="2">
    <source>
        <dbReference type="ARBA" id="ARBA00004651"/>
    </source>
</evidence>
<dbReference type="GO" id="GO:0005886">
    <property type="term" value="C:plasma membrane"/>
    <property type="evidence" value="ECO:0007669"/>
    <property type="project" value="UniProtKB-SubCell"/>
</dbReference>
<dbReference type="Gene3D" id="3.30.565.10">
    <property type="entry name" value="Histidine kinase-like ATPase, C-terminal domain"/>
    <property type="match status" value="1"/>
</dbReference>
<dbReference type="EC" id="2.7.13.3" evidence="3"/>
<keyword evidence="10" id="KW-0067">ATP-binding</keyword>
<dbReference type="Proteomes" id="UP000430345">
    <property type="component" value="Unassembled WGS sequence"/>
</dbReference>
<evidence type="ECO:0000256" key="8">
    <source>
        <dbReference type="ARBA" id="ARBA00022741"/>
    </source>
</evidence>